<accession>A0A0S4KJT4</accession>
<dbReference type="InterPro" id="IPR042099">
    <property type="entry name" value="ANL_N_sf"/>
</dbReference>
<dbReference type="EMBL" id="CYKH01001520">
    <property type="protein sequence ID" value="CUI14662.1"/>
    <property type="molecule type" value="Genomic_DNA"/>
</dbReference>
<feature type="domain" description="AMP-binding enzyme C-terminal" evidence="3">
    <location>
        <begin position="561"/>
        <end position="635"/>
    </location>
</feature>
<sequence>MLRRIIPSKALKPTLLCCVRMEFTSSHTKSPHSLMFTRADVRRAADDPDGYWGDAAKRIEFFTPPAHVSPPLLDDSTTSVGQWFRGGKTNVCYNAVDRHAAANPDKVAIYFDSPVTGVAEVITYGTLLQKVSAVATVLAHEFGVRKGDCVIIYMPNVPEAVYTMLACARIGAVHSVVFGGFAPKELSKRIVDSNAAVVITTSCGIDRTKLLNYKALVDSAIEQLPDPMQVKHCGVWVRKELKDVAMKARRDWDMNSLVQRRLSEPLSSAPPCVPLDSSDPFYILYTSGTTGTPKGIVRDTASTAVVLAHQTEKFLGVGRDEVVFTASDIGWIVGTNFIVYGPLLHGCSTVLYEGKPIGTPDAGAFFRIFEQYRTSVLFTAPTALRAIKGVDPEGVFAKKYDTSALKRIYLGGERTDPNSVHWTVDLLKVPVIDNWWQTETGSPITAAPYNPQTGAVEFYAGSCGIPCPGWYLEVKETESVHHGDEGSGIGGELMIKLPLPPGALSGIWGRPTAVKDVYLKTTGYFATFDAGEIDANGFVSVMARTDDIINVAGHRLSTGQMEAVLCEHAAVAEAAVVGMPCGLRGEKPLGLVVVKKGSSFSSTTELEQFVRSHVGPIAIIDVVFVEALPKTRSGKVLRRTIRKIAAKDASLDIPATIEDNTVIPKIWEAIHKEPMPSSYGFSDFALDVLGGLTL</sequence>
<evidence type="ECO:0000313" key="6">
    <source>
        <dbReference type="Proteomes" id="UP000051952"/>
    </source>
</evidence>
<dbReference type="GO" id="GO:0050218">
    <property type="term" value="F:propionate-CoA ligase activity"/>
    <property type="evidence" value="ECO:0007669"/>
    <property type="project" value="TreeGrafter"/>
</dbReference>
<dbReference type="Pfam" id="PF13193">
    <property type="entry name" value="AMP-binding_C"/>
    <property type="match status" value="1"/>
</dbReference>
<proteinExistence type="inferred from homology"/>
<dbReference type="InterPro" id="IPR032387">
    <property type="entry name" value="ACAS_N"/>
</dbReference>
<gene>
    <name evidence="5" type="ORF">BSAL_10180</name>
</gene>
<feature type="domain" description="AMP-dependent synthetase/ligase" evidence="2">
    <location>
        <begin position="97"/>
        <end position="498"/>
    </location>
</feature>
<dbReference type="InterPro" id="IPR025110">
    <property type="entry name" value="AMP-bd_C"/>
</dbReference>
<keyword evidence="5" id="KW-0436">Ligase</keyword>
<dbReference type="PANTHER" id="PTHR43347">
    <property type="entry name" value="ACYL-COA SYNTHETASE"/>
    <property type="match status" value="1"/>
</dbReference>
<dbReference type="PANTHER" id="PTHR43347:SF3">
    <property type="entry name" value="ACYL-COA SYNTHETASE SHORT-CHAIN FAMILY MEMBER 3, MITOCHONDRIAL"/>
    <property type="match status" value="1"/>
</dbReference>
<dbReference type="InterPro" id="IPR045851">
    <property type="entry name" value="AMP-bd_C_sf"/>
</dbReference>
<feature type="domain" description="Acetyl-coenzyme A synthetase N-terminal" evidence="4">
    <location>
        <begin position="39"/>
        <end position="95"/>
    </location>
</feature>
<dbReference type="SUPFAM" id="SSF56801">
    <property type="entry name" value="Acetyl-CoA synthetase-like"/>
    <property type="match status" value="1"/>
</dbReference>
<dbReference type="AlphaFoldDB" id="A0A0S4KJT4"/>
<evidence type="ECO:0000259" key="3">
    <source>
        <dbReference type="Pfam" id="PF13193"/>
    </source>
</evidence>
<dbReference type="InterPro" id="IPR000873">
    <property type="entry name" value="AMP-dep_synth/lig_dom"/>
</dbReference>
<dbReference type="Pfam" id="PF00501">
    <property type="entry name" value="AMP-binding"/>
    <property type="match status" value="1"/>
</dbReference>
<dbReference type="Gene3D" id="3.30.300.30">
    <property type="match status" value="1"/>
</dbReference>
<dbReference type="Proteomes" id="UP000051952">
    <property type="component" value="Unassembled WGS sequence"/>
</dbReference>
<organism evidence="5 6">
    <name type="scientific">Bodo saltans</name>
    <name type="common">Flagellated protozoan</name>
    <dbReference type="NCBI Taxonomy" id="75058"/>
    <lineage>
        <taxon>Eukaryota</taxon>
        <taxon>Discoba</taxon>
        <taxon>Euglenozoa</taxon>
        <taxon>Kinetoplastea</taxon>
        <taxon>Metakinetoplastina</taxon>
        <taxon>Eubodonida</taxon>
        <taxon>Bodonidae</taxon>
        <taxon>Bodo</taxon>
    </lineage>
</organism>
<dbReference type="PROSITE" id="PS00455">
    <property type="entry name" value="AMP_BINDING"/>
    <property type="match status" value="1"/>
</dbReference>
<dbReference type="VEuPathDB" id="TriTrypDB:BSAL_10180"/>
<dbReference type="OrthoDB" id="1706066at2759"/>
<keyword evidence="6" id="KW-1185">Reference proteome</keyword>
<evidence type="ECO:0000259" key="2">
    <source>
        <dbReference type="Pfam" id="PF00501"/>
    </source>
</evidence>
<evidence type="ECO:0000259" key="4">
    <source>
        <dbReference type="Pfam" id="PF16177"/>
    </source>
</evidence>
<dbReference type="Gene3D" id="3.40.50.12780">
    <property type="entry name" value="N-terminal domain of ligase-like"/>
    <property type="match status" value="1"/>
</dbReference>
<name>A0A0S4KJT4_BODSA</name>
<comment type="similarity">
    <text evidence="1">Belongs to the ATP-dependent AMP-binding enzyme family.</text>
</comment>
<dbReference type="InterPro" id="IPR020845">
    <property type="entry name" value="AMP-binding_CS"/>
</dbReference>
<reference evidence="6" key="1">
    <citation type="submission" date="2015-09" db="EMBL/GenBank/DDBJ databases">
        <authorList>
            <consortium name="Pathogen Informatics"/>
        </authorList>
    </citation>
    <scope>NUCLEOTIDE SEQUENCE [LARGE SCALE GENOMIC DNA]</scope>
    <source>
        <strain evidence="6">Lake Konstanz</strain>
    </source>
</reference>
<dbReference type="OMA" id="FIMGRTD"/>
<dbReference type="Pfam" id="PF16177">
    <property type="entry name" value="ACAS_N"/>
    <property type="match status" value="1"/>
</dbReference>
<evidence type="ECO:0000313" key="5">
    <source>
        <dbReference type="EMBL" id="CUI14662.1"/>
    </source>
</evidence>
<evidence type="ECO:0000256" key="1">
    <source>
        <dbReference type="ARBA" id="ARBA00006432"/>
    </source>
</evidence>
<protein>
    <submittedName>
        <fullName evidence="5">AMP-dependent synthetase and ligase, putative</fullName>
    </submittedName>
</protein>